<feature type="non-terminal residue" evidence="2">
    <location>
        <position position="1"/>
    </location>
</feature>
<evidence type="ECO:0000313" key="2">
    <source>
        <dbReference type="EMBL" id="VDI26212.1"/>
    </source>
</evidence>
<gene>
    <name evidence="2" type="ORF">MGAL_10B042371</name>
</gene>
<reference evidence="2" key="1">
    <citation type="submission" date="2018-11" db="EMBL/GenBank/DDBJ databases">
        <authorList>
            <person name="Alioto T."/>
            <person name="Alioto T."/>
        </authorList>
    </citation>
    <scope>NUCLEOTIDE SEQUENCE</scope>
</reference>
<evidence type="ECO:0000256" key="1">
    <source>
        <dbReference type="SAM" id="MobiDB-lite"/>
    </source>
</evidence>
<name>A0A8B6DZI5_MYTGA</name>
<sequence>CPTGTVRLSEDDEGYCRPCQRGFYGYRCVNICKCSKYESSVLVDSQQVGSDTNRRSIQSTTNEMNLKDEKDTVIAVITKRAHNHCKRFEVSGVSENSHAMHNGTNEAGLDNDITESENKTDFSSKDSWSSFDSIVSESDGCLPVETEPRIIQPCSYSIEDIYQN</sequence>
<dbReference type="OrthoDB" id="6128034at2759"/>
<keyword evidence="3" id="KW-1185">Reference proteome</keyword>
<dbReference type="EMBL" id="UYJE01004223">
    <property type="protein sequence ID" value="VDI26212.1"/>
    <property type="molecule type" value="Genomic_DNA"/>
</dbReference>
<evidence type="ECO:0000313" key="3">
    <source>
        <dbReference type="Proteomes" id="UP000596742"/>
    </source>
</evidence>
<proteinExistence type="predicted"/>
<organism evidence="2 3">
    <name type="scientific">Mytilus galloprovincialis</name>
    <name type="common">Mediterranean mussel</name>
    <dbReference type="NCBI Taxonomy" id="29158"/>
    <lineage>
        <taxon>Eukaryota</taxon>
        <taxon>Metazoa</taxon>
        <taxon>Spiralia</taxon>
        <taxon>Lophotrochozoa</taxon>
        <taxon>Mollusca</taxon>
        <taxon>Bivalvia</taxon>
        <taxon>Autobranchia</taxon>
        <taxon>Pteriomorphia</taxon>
        <taxon>Mytilida</taxon>
        <taxon>Mytiloidea</taxon>
        <taxon>Mytilidae</taxon>
        <taxon>Mytilinae</taxon>
        <taxon>Mytilus</taxon>
    </lineage>
</organism>
<feature type="region of interest" description="Disordered" evidence="1">
    <location>
        <begin position="96"/>
        <end position="125"/>
    </location>
</feature>
<dbReference type="Proteomes" id="UP000596742">
    <property type="component" value="Unassembled WGS sequence"/>
</dbReference>
<feature type="compositionally biased region" description="Polar residues" evidence="1">
    <location>
        <begin position="96"/>
        <end position="105"/>
    </location>
</feature>
<dbReference type="AlphaFoldDB" id="A0A8B6DZI5"/>
<protein>
    <submittedName>
        <fullName evidence="2">Uncharacterized protein</fullName>
    </submittedName>
</protein>
<comment type="caution">
    <text evidence="2">The sequence shown here is derived from an EMBL/GenBank/DDBJ whole genome shotgun (WGS) entry which is preliminary data.</text>
</comment>
<accession>A0A8B6DZI5</accession>